<comment type="caution">
    <text evidence="4">The sequence shown here is derived from an EMBL/GenBank/DDBJ whole genome shotgun (WGS) entry which is preliminary data.</text>
</comment>
<dbReference type="SUPFAM" id="SSF46689">
    <property type="entry name" value="Homeodomain-like"/>
    <property type="match status" value="1"/>
</dbReference>
<reference evidence="4 5" key="1">
    <citation type="submission" date="2014-01" db="EMBL/GenBank/DDBJ databases">
        <title>Sulfitobacter sp. H3 (MCCC 1A00686) Genome Sequencing.</title>
        <authorList>
            <person name="Lai Q."/>
            <person name="Hong Z."/>
        </authorList>
    </citation>
    <scope>NUCLEOTIDE SEQUENCE [LARGE SCALE GENOMIC DNA]</scope>
    <source>
        <strain evidence="4 5">H3</strain>
    </source>
</reference>
<sequence>MKHARLNREKWINAGITALRSDGPPALRAEPLARRLGTTKGSFYWHFTDVPAFHEALLDHWKTQAFADVVALLEADGNAATRLQDFGAHVLDDTTAPAIRSWAQENKDAADALAQVDAERLTYMATLLLQLGLKNPDFARAAYGALIGMPMLPKSKRHDSANAYTALIDLVLALR</sequence>
<feature type="domain" description="HTH tetR-type" evidence="3">
    <location>
        <begin position="5"/>
        <end position="65"/>
    </location>
</feature>
<dbReference type="InterPro" id="IPR009057">
    <property type="entry name" value="Homeodomain-like_sf"/>
</dbReference>
<dbReference type="EMBL" id="JAMD01000008">
    <property type="protein sequence ID" value="KEJ95123.1"/>
    <property type="molecule type" value="Genomic_DNA"/>
</dbReference>
<keyword evidence="5" id="KW-1185">Reference proteome</keyword>
<dbReference type="RefSeq" id="WP_037928107.1">
    <property type="nucleotide sequence ID" value="NZ_CP054599.1"/>
</dbReference>
<protein>
    <submittedName>
        <fullName evidence="4">Transcriptional regulator</fullName>
    </submittedName>
</protein>
<evidence type="ECO:0000256" key="2">
    <source>
        <dbReference type="PROSITE-ProRule" id="PRU00335"/>
    </source>
</evidence>
<feature type="DNA-binding region" description="H-T-H motif" evidence="2">
    <location>
        <begin position="28"/>
        <end position="47"/>
    </location>
</feature>
<dbReference type="OrthoDB" id="3218408at2"/>
<evidence type="ECO:0000313" key="5">
    <source>
        <dbReference type="Proteomes" id="UP000027746"/>
    </source>
</evidence>
<organism evidence="4 5">
    <name type="scientific">Pseudosulfitobacter pseudonitzschiae</name>
    <dbReference type="NCBI Taxonomy" id="1402135"/>
    <lineage>
        <taxon>Bacteria</taxon>
        <taxon>Pseudomonadati</taxon>
        <taxon>Pseudomonadota</taxon>
        <taxon>Alphaproteobacteria</taxon>
        <taxon>Rhodobacterales</taxon>
        <taxon>Roseobacteraceae</taxon>
        <taxon>Pseudosulfitobacter</taxon>
    </lineage>
</organism>
<accession>A0A073IXQ4</accession>
<evidence type="ECO:0000313" key="4">
    <source>
        <dbReference type="EMBL" id="KEJ95123.1"/>
    </source>
</evidence>
<proteinExistence type="predicted"/>
<dbReference type="Proteomes" id="UP000027746">
    <property type="component" value="Unassembled WGS sequence"/>
</dbReference>
<dbReference type="InterPro" id="IPR001647">
    <property type="entry name" value="HTH_TetR"/>
</dbReference>
<dbReference type="PROSITE" id="PS50977">
    <property type="entry name" value="HTH_TETR_2"/>
    <property type="match status" value="1"/>
</dbReference>
<keyword evidence="1 2" id="KW-0238">DNA-binding</keyword>
<dbReference type="GO" id="GO:0003677">
    <property type="term" value="F:DNA binding"/>
    <property type="evidence" value="ECO:0007669"/>
    <property type="project" value="UniProtKB-UniRule"/>
</dbReference>
<evidence type="ECO:0000259" key="3">
    <source>
        <dbReference type="PROSITE" id="PS50977"/>
    </source>
</evidence>
<dbReference type="AlphaFoldDB" id="A0A073IXQ4"/>
<dbReference type="Gene3D" id="1.10.357.10">
    <property type="entry name" value="Tetracycline Repressor, domain 2"/>
    <property type="match status" value="1"/>
</dbReference>
<evidence type="ECO:0000256" key="1">
    <source>
        <dbReference type="ARBA" id="ARBA00023125"/>
    </source>
</evidence>
<name>A0A073IXQ4_9RHOB</name>
<gene>
    <name evidence="4" type="ORF">SUH3_23760</name>
</gene>
<dbReference type="GeneID" id="68868767"/>